<dbReference type="EMBL" id="SVBY01000011">
    <property type="protein sequence ID" value="MBE6092078.1"/>
    <property type="molecule type" value="Genomic_DNA"/>
</dbReference>
<comment type="caution">
    <text evidence="2">The sequence shown here is derived from an EMBL/GenBank/DDBJ whole genome shotgun (WGS) entry which is preliminary data.</text>
</comment>
<proteinExistence type="predicted"/>
<sequence>MGCIKNVPDSGTYCLSGAIINHEMAKRAMKALEMFHERLYETCGRLAKDLLGLFDHEELNKWAARKAKYAKCQEFGKHRKKRHRRRPYHRKKQCRRGKL</sequence>
<feature type="compositionally biased region" description="Basic residues" evidence="1">
    <location>
        <begin position="77"/>
        <end position="99"/>
    </location>
</feature>
<evidence type="ECO:0000313" key="3">
    <source>
        <dbReference type="Proteomes" id="UP000761380"/>
    </source>
</evidence>
<dbReference type="Proteomes" id="UP000761380">
    <property type="component" value="Unassembled WGS sequence"/>
</dbReference>
<reference evidence="2" key="1">
    <citation type="submission" date="2019-04" db="EMBL/GenBank/DDBJ databases">
        <title>Evolution of Biomass-Degrading Anaerobic Consortia Revealed by Metagenomics.</title>
        <authorList>
            <person name="Peng X."/>
        </authorList>
    </citation>
    <scope>NUCLEOTIDE SEQUENCE</scope>
    <source>
        <strain evidence="2">SIG240</strain>
    </source>
</reference>
<evidence type="ECO:0000256" key="1">
    <source>
        <dbReference type="SAM" id="MobiDB-lite"/>
    </source>
</evidence>
<name>A0A927ZS51_SELRU</name>
<organism evidence="2 3">
    <name type="scientific">Selenomonas ruminantium</name>
    <dbReference type="NCBI Taxonomy" id="971"/>
    <lineage>
        <taxon>Bacteria</taxon>
        <taxon>Bacillati</taxon>
        <taxon>Bacillota</taxon>
        <taxon>Negativicutes</taxon>
        <taxon>Selenomonadales</taxon>
        <taxon>Selenomonadaceae</taxon>
        <taxon>Selenomonas</taxon>
    </lineage>
</organism>
<dbReference type="AlphaFoldDB" id="A0A927ZS51"/>
<accession>A0A927ZS51</accession>
<gene>
    <name evidence="2" type="ORF">E7201_02695</name>
</gene>
<protein>
    <submittedName>
        <fullName evidence="2">Uncharacterized protein</fullName>
    </submittedName>
</protein>
<evidence type="ECO:0000313" key="2">
    <source>
        <dbReference type="EMBL" id="MBE6092078.1"/>
    </source>
</evidence>
<feature type="region of interest" description="Disordered" evidence="1">
    <location>
        <begin position="74"/>
        <end position="99"/>
    </location>
</feature>